<keyword evidence="3" id="KW-1185">Reference proteome</keyword>
<accession>A0A1N6DG88</accession>
<dbReference type="EMBL" id="FSRC01000001">
    <property type="protein sequence ID" value="SIN69839.1"/>
    <property type="molecule type" value="Genomic_DNA"/>
</dbReference>
<feature type="transmembrane region" description="Helical" evidence="1">
    <location>
        <begin position="21"/>
        <end position="39"/>
    </location>
</feature>
<gene>
    <name evidence="2" type="ORF">SAMN05444394_0868</name>
</gene>
<proteinExistence type="predicted"/>
<keyword evidence="1" id="KW-0812">Transmembrane</keyword>
<sequence length="44" mass="5092">MKGKSSLLSGRELFEMGDRDIQALLILVISYLIHLYDQVVESYF</sequence>
<evidence type="ECO:0000313" key="2">
    <source>
        <dbReference type="EMBL" id="SIN69839.1"/>
    </source>
</evidence>
<name>A0A1N6DG88_9BACT</name>
<evidence type="ECO:0000313" key="3">
    <source>
        <dbReference type="Proteomes" id="UP000185221"/>
    </source>
</evidence>
<keyword evidence="1" id="KW-1133">Transmembrane helix</keyword>
<dbReference type="Proteomes" id="UP000185221">
    <property type="component" value="Unassembled WGS sequence"/>
</dbReference>
<protein>
    <submittedName>
        <fullName evidence="2">Uncharacterized protein</fullName>
    </submittedName>
</protein>
<evidence type="ECO:0000256" key="1">
    <source>
        <dbReference type="SAM" id="Phobius"/>
    </source>
</evidence>
<organism evidence="2 3">
    <name type="scientific">Algoriphagus halophilus</name>
    <dbReference type="NCBI Taxonomy" id="226505"/>
    <lineage>
        <taxon>Bacteria</taxon>
        <taxon>Pseudomonadati</taxon>
        <taxon>Bacteroidota</taxon>
        <taxon>Cytophagia</taxon>
        <taxon>Cytophagales</taxon>
        <taxon>Cyclobacteriaceae</taxon>
        <taxon>Algoriphagus</taxon>
    </lineage>
</organism>
<reference evidence="3" key="1">
    <citation type="submission" date="2016-11" db="EMBL/GenBank/DDBJ databases">
        <authorList>
            <person name="Varghese N."/>
            <person name="Submissions S."/>
        </authorList>
    </citation>
    <scope>NUCLEOTIDE SEQUENCE [LARGE SCALE GENOMIC DNA]</scope>
    <source>
        <strain evidence="3">DSM 15292</strain>
    </source>
</reference>
<keyword evidence="1" id="KW-0472">Membrane</keyword>
<dbReference type="AlphaFoldDB" id="A0A1N6DG88"/>